<evidence type="ECO:0000313" key="1">
    <source>
        <dbReference type="EMBL" id="MCQ1061315.1"/>
    </source>
</evidence>
<protein>
    <submittedName>
        <fullName evidence="1">Uncharacterized protein</fullName>
    </submittedName>
</protein>
<keyword evidence="2" id="KW-1185">Reference proteome</keyword>
<gene>
    <name evidence="1" type="ORF">NHN17_25155</name>
</gene>
<dbReference type="RefSeq" id="WP_255045431.1">
    <property type="nucleotide sequence ID" value="NZ_JANEYT010000139.1"/>
</dbReference>
<reference evidence="1 2" key="1">
    <citation type="submission" date="2022-07" db="EMBL/GenBank/DDBJ databases">
        <title>Photobacterium pectinilyticum sp. nov., a marine bacterium isolated from surface seawater of Qingdao offshore.</title>
        <authorList>
            <person name="Wang X."/>
        </authorList>
    </citation>
    <scope>NUCLEOTIDE SEQUENCE [LARGE SCALE GENOMIC DNA]</scope>
    <source>
        <strain evidence="1 2">ZSDE20</strain>
    </source>
</reference>
<sequence length="132" mass="15273">MRIYTPSGWAILHFINDDQEFYKILGTWWGGFDHRDYWRLSSGSNEINFHIDKVTGMLISDQFCGSRYVISKHGYQRHNAFGRSFIQSLFDSLQSNSKGKITLCKLATKHGAVTWPIEVIDEVLTLDEYFAS</sequence>
<dbReference type="Proteomes" id="UP001524460">
    <property type="component" value="Unassembled WGS sequence"/>
</dbReference>
<proteinExistence type="predicted"/>
<comment type="caution">
    <text evidence="1">The sequence shown here is derived from an EMBL/GenBank/DDBJ whole genome shotgun (WGS) entry which is preliminary data.</text>
</comment>
<organism evidence="1 2">
    <name type="scientific">Photobacterium pectinilyticum</name>
    <dbReference type="NCBI Taxonomy" id="2906793"/>
    <lineage>
        <taxon>Bacteria</taxon>
        <taxon>Pseudomonadati</taxon>
        <taxon>Pseudomonadota</taxon>
        <taxon>Gammaproteobacteria</taxon>
        <taxon>Vibrionales</taxon>
        <taxon>Vibrionaceae</taxon>
        <taxon>Photobacterium</taxon>
    </lineage>
</organism>
<dbReference type="EMBL" id="JANEYT010000139">
    <property type="protein sequence ID" value="MCQ1061315.1"/>
    <property type="molecule type" value="Genomic_DNA"/>
</dbReference>
<name>A0ABT1N990_9GAMM</name>
<accession>A0ABT1N990</accession>
<evidence type="ECO:0000313" key="2">
    <source>
        <dbReference type="Proteomes" id="UP001524460"/>
    </source>
</evidence>